<comment type="caution">
    <text evidence="2">The sequence shown here is derived from an EMBL/GenBank/DDBJ whole genome shotgun (WGS) entry which is preliminary data.</text>
</comment>
<evidence type="ECO:0000256" key="1">
    <source>
        <dbReference type="SAM" id="MobiDB-lite"/>
    </source>
</evidence>
<name>A0AAV4JF28_9GAST</name>
<gene>
    <name evidence="2" type="ORF">ElyMa_005025400</name>
</gene>
<feature type="compositionally biased region" description="Basic and acidic residues" evidence="1">
    <location>
        <begin position="124"/>
        <end position="135"/>
    </location>
</feature>
<protein>
    <submittedName>
        <fullName evidence="2">Uncharacterized protein</fullName>
    </submittedName>
</protein>
<sequence>MDADHVFKVPSVKKRRPSLYCKETLDGLDGIWKRTSKTTHTRDTSANIHPICNSKTPAGQNEKEVYSTCNQPEVPSFTNSEHSSNSKYAYAVGLLNELSKTAEHSHGQSEQCEVSDSKGTVRKKFPDDCSSHGEEMSTMIVPDESLVSPEADYVDWDSLTPPAPRSPGDHTVPDLYDLESICAPSESLAYTYDYLASIQRAVPAPEVAGHRVQLHMLSSYRNSLSVPNFSSDHIVPDFYI</sequence>
<evidence type="ECO:0000313" key="3">
    <source>
        <dbReference type="Proteomes" id="UP000762676"/>
    </source>
</evidence>
<keyword evidence="3" id="KW-1185">Reference proteome</keyword>
<dbReference type="AlphaFoldDB" id="A0AAV4JF28"/>
<feature type="compositionally biased region" description="Polar residues" evidence="1">
    <location>
        <begin position="108"/>
        <end position="118"/>
    </location>
</feature>
<dbReference type="EMBL" id="BMAT01010056">
    <property type="protein sequence ID" value="GFS19176.1"/>
    <property type="molecule type" value="Genomic_DNA"/>
</dbReference>
<accession>A0AAV4JF28</accession>
<evidence type="ECO:0000313" key="2">
    <source>
        <dbReference type="EMBL" id="GFS19176.1"/>
    </source>
</evidence>
<feature type="region of interest" description="Disordered" evidence="1">
    <location>
        <begin position="101"/>
        <end position="135"/>
    </location>
</feature>
<dbReference type="Proteomes" id="UP000762676">
    <property type="component" value="Unassembled WGS sequence"/>
</dbReference>
<reference evidence="2 3" key="1">
    <citation type="journal article" date="2021" name="Elife">
        <title>Chloroplast acquisition without the gene transfer in kleptoplastic sea slugs, Plakobranchus ocellatus.</title>
        <authorList>
            <person name="Maeda T."/>
            <person name="Takahashi S."/>
            <person name="Yoshida T."/>
            <person name="Shimamura S."/>
            <person name="Takaki Y."/>
            <person name="Nagai Y."/>
            <person name="Toyoda A."/>
            <person name="Suzuki Y."/>
            <person name="Arimoto A."/>
            <person name="Ishii H."/>
            <person name="Satoh N."/>
            <person name="Nishiyama T."/>
            <person name="Hasebe M."/>
            <person name="Maruyama T."/>
            <person name="Minagawa J."/>
            <person name="Obokata J."/>
            <person name="Shigenobu S."/>
        </authorList>
    </citation>
    <scope>NUCLEOTIDE SEQUENCE [LARGE SCALE GENOMIC DNA]</scope>
</reference>
<organism evidence="2 3">
    <name type="scientific">Elysia marginata</name>
    <dbReference type="NCBI Taxonomy" id="1093978"/>
    <lineage>
        <taxon>Eukaryota</taxon>
        <taxon>Metazoa</taxon>
        <taxon>Spiralia</taxon>
        <taxon>Lophotrochozoa</taxon>
        <taxon>Mollusca</taxon>
        <taxon>Gastropoda</taxon>
        <taxon>Heterobranchia</taxon>
        <taxon>Euthyneura</taxon>
        <taxon>Panpulmonata</taxon>
        <taxon>Sacoglossa</taxon>
        <taxon>Placobranchoidea</taxon>
        <taxon>Plakobranchidae</taxon>
        <taxon>Elysia</taxon>
    </lineage>
</organism>
<proteinExistence type="predicted"/>